<keyword evidence="2" id="KW-1185">Reference proteome</keyword>
<evidence type="ECO:0000313" key="2">
    <source>
        <dbReference type="Proteomes" id="UP000198211"/>
    </source>
</evidence>
<reference evidence="2" key="1">
    <citation type="submission" date="2017-03" db="EMBL/GenBank/DDBJ databases">
        <title>Phytopthora megakarya and P. palmivora, two closely related causual agents of cacao black pod achieved similar genome size and gene model numbers by different mechanisms.</title>
        <authorList>
            <person name="Ali S."/>
            <person name="Shao J."/>
            <person name="Larry D.J."/>
            <person name="Kronmiller B."/>
            <person name="Shen D."/>
            <person name="Strem M.D."/>
            <person name="Melnick R.L."/>
            <person name="Guiltinan M.J."/>
            <person name="Tyler B.M."/>
            <person name="Meinhardt L.W."/>
            <person name="Bailey B.A."/>
        </authorList>
    </citation>
    <scope>NUCLEOTIDE SEQUENCE [LARGE SCALE GENOMIC DNA]</scope>
    <source>
        <strain evidence="2">zdho120</strain>
    </source>
</reference>
<name>A0A225VU17_9STRA</name>
<evidence type="ECO:0000313" key="1">
    <source>
        <dbReference type="EMBL" id="OWZ08822.1"/>
    </source>
</evidence>
<gene>
    <name evidence="1" type="ORF">PHMEG_00018577</name>
</gene>
<proteinExistence type="predicted"/>
<dbReference type="EMBL" id="NBNE01003011">
    <property type="protein sequence ID" value="OWZ08822.1"/>
    <property type="molecule type" value="Genomic_DNA"/>
</dbReference>
<protein>
    <submittedName>
        <fullName evidence="1">Uncharacterized protein</fullName>
    </submittedName>
</protein>
<sequence length="77" mass="9278">MEIFTWMEWVISRNMTLSERSLAAIKPFSAKMLLKYIQPVTSNVQRESRWTWVTGWAHLERLDVCDMSLHRDLRRHS</sequence>
<comment type="caution">
    <text evidence="1">The sequence shown here is derived from an EMBL/GenBank/DDBJ whole genome shotgun (WGS) entry which is preliminary data.</text>
</comment>
<dbReference type="Proteomes" id="UP000198211">
    <property type="component" value="Unassembled WGS sequence"/>
</dbReference>
<organism evidence="1 2">
    <name type="scientific">Phytophthora megakarya</name>
    <dbReference type="NCBI Taxonomy" id="4795"/>
    <lineage>
        <taxon>Eukaryota</taxon>
        <taxon>Sar</taxon>
        <taxon>Stramenopiles</taxon>
        <taxon>Oomycota</taxon>
        <taxon>Peronosporomycetes</taxon>
        <taxon>Peronosporales</taxon>
        <taxon>Peronosporaceae</taxon>
        <taxon>Phytophthora</taxon>
    </lineage>
</organism>
<dbReference type="AlphaFoldDB" id="A0A225VU17"/>
<accession>A0A225VU17</accession>